<dbReference type="GO" id="GO:0008270">
    <property type="term" value="F:zinc ion binding"/>
    <property type="evidence" value="ECO:0007669"/>
    <property type="project" value="UniProtKB-UniRule"/>
</dbReference>
<dbReference type="Pfam" id="PF10410">
    <property type="entry name" value="DnaB_bind"/>
    <property type="match status" value="1"/>
</dbReference>
<dbReference type="InterPro" id="IPR037068">
    <property type="entry name" value="DNA_primase_core_N_sf"/>
</dbReference>
<dbReference type="InterPro" id="IPR013264">
    <property type="entry name" value="DNAG_N"/>
</dbReference>
<comment type="domain">
    <text evidence="12">Contains an N-terminal zinc-binding domain, a central core domain that contains the primase activity, and a C-terminal DnaB-binding domain.</text>
</comment>
<dbReference type="InterPro" id="IPR034151">
    <property type="entry name" value="TOPRIM_DnaG_bac"/>
</dbReference>
<dbReference type="InterPro" id="IPR050219">
    <property type="entry name" value="DnaG_primase"/>
</dbReference>
<comment type="subunit">
    <text evidence="12">Monomer. Interacts with DnaB.</text>
</comment>
<dbReference type="FunFam" id="3.90.580.10:FF:000001">
    <property type="entry name" value="DNA primase"/>
    <property type="match status" value="1"/>
</dbReference>
<name>A0A5E4T5E5_9BURK</name>
<comment type="similarity">
    <text evidence="12 13">Belongs to the DnaG primase family.</text>
</comment>
<keyword evidence="3 12" id="KW-0808">Transferase</keyword>
<dbReference type="InterPro" id="IPR006295">
    <property type="entry name" value="DNA_primase_DnaG"/>
</dbReference>
<dbReference type="PANTHER" id="PTHR30313">
    <property type="entry name" value="DNA PRIMASE"/>
    <property type="match status" value="1"/>
</dbReference>
<dbReference type="InterPro" id="IPR006171">
    <property type="entry name" value="TOPRIM_dom"/>
</dbReference>
<comment type="cofactor">
    <cofactor evidence="12 13 14">
        <name>Zn(2+)</name>
        <dbReference type="ChEBI" id="CHEBI:29105"/>
    </cofactor>
    <text evidence="12 13 14">Binds 1 zinc ion per monomer.</text>
</comment>
<evidence type="ECO:0000256" key="2">
    <source>
        <dbReference type="ARBA" id="ARBA00022515"/>
    </source>
</evidence>
<protein>
    <recommendedName>
        <fullName evidence="12 13">DNA primase</fullName>
        <ecNumber evidence="12">2.7.7.101</ecNumber>
    </recommendedName>
</protein>
<dbReference type="SUPFAM" id="SSF56731">
    <property type="entry name" value="DNA primase core"/>
    <property type="match status" value="1"/>
</dbReference>
<dbReference type="InterPro" id="IPR036977">
    <property type="entry name" value="DNA_primase_Znf_CHC2"/>
</dbReference>
<evidence type="ECO:0000256" key="9">
    <source>
        <dbReference type="ARBA" id="ARBA00022842"/>
    </source>
</evidence>
<evidence type="ECO:0000256" key="10">
    <source>
        <dbReference type="ARBA" id="ARBA00023125"/>
    </source>
</evidence>
<keyword evidence="5 12" id="KW-0235">DNA replication</keyword>
<reference evidence="16 17" key="1">
    <citation type="submission" date="2019-08" db="EMBL/GenBank/DDBJ databases">
        <authorList>
            <person name="Peeters C."/>
        </authorList>
    </citation>
    <scope>NUCLEOTIDE SEQUENCE [LARGE SCALE GENOMIC DNA]</scope>
    <source>
        <strain evidence="16 17">LMG 31010</strain>
    </source>
</reference>
<evidence type="ECO:0000256" key="12">
    <source>
        <dbReference type="HAMAP-Rule" id="MF_00974"/>
    </source>
</evidence>
<evidence type="ECO:0000256" key="13">
    <source>
        <dbReference type="PIRNR" id="PIRNR002811"/>
    </source>
</evidence>
<dbReference type="GO" id="GO:0003899">
    <property type="term" value="F:DNA-directed RNA polymerase activity"/>
    <property type="evidence" value="ECO:0007669"/>
    <property type="project" value="UniProtKB-UniRule"/>
</dbReference>
<dbReference type="Gene3D" id="3.90.580.10">
    <property type="entry name" value="Zinc finger, CHC2-type domain"/>
    <property type="match status" value="1"/>
</dbReference>
<organism evidence="16 17">
    <name type="scientific">Pandoraea commovens</name>
    <dbReference type="NCBI Taxonomy" id="2508289"/>
    <lineage>
        <taxon>Bacteria</taxon>
        <taxon>Pseudomonadati</taxon>
        <taxon>Pseudomonadota</taxon>
        <taxon>Betaproteobacteria</taxon>
        <taxon>Burkholderiales</taxon>
        <taxon>Burkholderiaceae</taxon>
        <taxon>Pandoraea</taxon>
    </lineage>
</organism>
<evidence type="ECO:0000259" key="15">
    <source>
        <dbReference type="PROSITE" id="PS50880"/>
    </source>
</evidence>
<comment type="catalytic activity">
    <reaction evidence="12">
        <text>ssDNA + n NTP = ssDNA/pppN(pN)n-1 hybrid + (n-1) diphosphate.</text>
        <dbReference type="EC" id="2.7.7.101"/>
    </reaction>
</comment>
<dbReference type="Pfam" id="PF13155">
    <property type="entry name" value="Toprim_2"/>
    <property type="match status" value="1"/>
</dbReference>
<sequence length="641" mass="71655">MCDGAAPRCDGTDPVIPQSFLQDLLNRVDIVEVVGRYVQLKKGGANFMGLCPFHNEKSPSFTVSPTKQFYHCFGCGAHGSAISFLMEHAGLGFVEAVEELARNVGLDVPREAPLPGAPAPAAQRAQTLGLVDVMTRACDYYRKQLRGAPVAIEYLKRRGLTGEIAAHFGLGYAPEAWQNLEAAFENYRDDQLLDAGLVIESEKGEPGSTKRRYDRFRDRIMFPIRNTKGQVIAFGGRVLDKGEPKYLNSPETPLFSKGSELYGLFEARIGIRDAGYVLVVEGYMDVVALAQLGFPQAVATLGTACTPMHVQKLLRQTETVVFSFDGDAAGRRAARRALEACLPHADDNRSFKFLFLPSEHDPDSYVREHGTQAFADEVSRAMPMSQFLIGEVTAGKEMHQPEGRARALFEVKPLLQQMPANALRGQIIHALAERVGSSVEEVAELCELHIGAARRQNTWDKAPAKREKRRVVGTEHRALQNLLMFPALGNELTDEETKILREMGQHGEIFSEVLTLCREMGAQADFRYMSDRLRISPNWASFDDIIREILAFEENARDLMLFDPADEAQVERREEQIALRLTELRSAIRRLQYDRLCEELETIFKRASLTPDELRHAQALSRERDELKRWLATASTGGARS</sequence>
<feature type="zinc finger region" description="CHC2-type" evidence="12 14">
    <location>
        <begin position="51"/>
        <end position="75"/>
    </location>
</feature>
<dbReference type="FunFam" id="3.90.980.10:FF:000001">
    <property type="entry name" value="DNA primase"/>
    <property type="match status" value="1"/>
</dbReference>
<proteinExistence type="inferred from homology"/>
<keyword evidence="4 12" id="KW-0548">Nucleotidyltransferase</keyword>
<keyword evidence="10 12" id="KW-0238">DNA-binding</keyword>
<evidence type="ECO:0000256" key="14">
    <source>
        <dbReference type="PIRSR" id="PIRSR002811-1"/>
    </source>
</evidence>
<dbReference type="InterPro" id="IPR019475">
    <property type="entry name" value="DNA_primase_DnaB-bd"/>
</dbReference>
<dbReference type="AlphaFoldDB" id="A0A5E4T5E5"/>
<keyword evidence="6 12" id="KW-0479">Metal-binding</keyword>
<keyword evidence="8 12" id="KW-0862">Zinc</keyword>
<accession>A0A5E4T5E5</accession>
<keyword evidence="7 12" id="KW-0863">Zinc-finger</keyword>
<dbReference type="PIRSF" id="PIRSF002811">
    <property type="entry name" value="DnaG"/>
    <property type="match status" value="1"/>
</dbReference>
<evidence type="ECO:0000256" key="11">
    <source>
        <dbReference type="ARBA" id="ARBA00023163"/>
    </source>
</evidence>
<dbReference type="GO" id="GO:1990077">
    <property type="term" value="C:primosome complex"/>
    <property type="evidence" value="ECO:0007669"/>
    <property type="project" value="UniProtKB-KW"/>
</dbReference>
<dbReference type="SMART" id="SM00493">
    <property type="entry name" value="TOPRIM"/>
    <property type="match status" value="1"/>
</dbReference>
<keyword evidence="2 12" id="KW-0639">Primosome</keyword>
<gene>
    <name evidence="12 16" type="primary">dnaG</name>
    <name evidence="16" type="ORF">PCO31010_01158</name>
</gene>
<dbReference type="Proteomes" id="UP000343335">
    <property type="component" value="Unassembled WGS sequence"/>
</dbReference>
<dbReference type="NCBIfam" id="TIGR01391">
    <property type="entry name" value="dnaG"/>
    <property type="match status" value="1"/>
</dbReference>
<dbReference type="GO" id="GO:0006269">
    <property type="term" value="P:DNA replication, synthesis of primer"/>
    <property type="evidence" value="ECO:0007669"/>
    <property type="project" value="UniProtKB-UniRule"/>
</dbReference>
<evidence type="ECO:0000256" key="7">
    <source>
        <dbReference type="ARBA" id="ARBA00022771"/>
    </source>
</evidence>
<dbReference type="SUPFAM" id="SSF57783">
    <property type="entry name" value="Zinc beta-ribbon"/>
    <property type="match status" value="1"/>
</dbReference>
<dbReference type="InterPro" id="IPR002694">
    <property type="entry name" value="Znf_CHC2"/>
</dbReference>
<dbReference type="FunFam" id="3.40.1360.10:FF:000002">
    <property type="entry name" value="DNA primase"/>
    <property type="match status" value="1"/>
</dbReference>
<evidence type="ECO:0000256" key="6">
    <source>
        <dbReference type="ARBA" id="ARBA00022723"/>
    </source>
</evidence>
<evidence type="ECO:0000313" key="16">
    <source>
        <dbReference type="EMBL" id="VVD81279.1"/>
    </source>
</evidence>
<dbReference type="GO" id="GO:0000428">
    <property type="term" value="C:DNA-directed RNA polymerase complex"/>
    <property type="evidence" value="ECO:0007669"/>
    <property type="project" value="UniProtKB-KW"/>
</dbReference>
<keyword evidence="11 12" id="KW-0804">Transcription</keyword>
<dbReference type="Gene3D" id="3.90.980.10">
    <property type="entry name" value="DNA primase, catalytic core, N-terminal domain"/>
    <property type="match status" value="1"/>
</dbReference>
<dbReference type="InterPro" id="IPR030846">
    <property type="entry name" value="DnaG_bac"/>
</dbReference>
<feature type="domain" description="Toprim" evidence="15">
    <location>
        <begin position="275"/>
        <end position="357"/>
    </location>
</feature>
<comment type="function">
    <text evidence="12 13">RNA polymerase that catalyzes the synthesis of short RNA molecules used as primers for DNA polymerase during DNA replication.</text>
</comment>
<dbReference type="PROSITE" id="PS50880">
    <property type="entry name" value="TOPRIM"/>
    <property type="match status" value="1"/>
</dbReference>
<dbReference type="Gene3D" id="3.40.1360.10">
    <property type="match status" value="1"/>
</dbReference>
<dbReference type="PANTHER" id="PTHR30313:SF2">
    <property type="entry name" value="DNA PRIMASE"/>
    <property type="match status" value="1"/>
</dbReference>
<evidence type="ECO:0000256" key="3">
    <source>
        <dbReference type="ARBA" id="ARBA00022679"/>
    </source>
</evidence>
<evidence type="ECO:0000256" key="4">
    <source>
        <dbReference type="ARBA" id="ARBA00022695"/>
    </source>
</evidence>
<evidence type="ECO:0000256" key="5">
    <source>
        <dbReference type="ARBA" id="ARBA00022705"/>
    </source>
</evidence>
<dbReference type="Gene3D" id="1.20.50.20">
    <property type="entry name" value="DnaG, RNA polymerase domain, helical bundle"/>
    <property type="match status" value="1"/>
</dbReference>
<dbReference type="CDD" id="cd03364">
    <property type="entry name" value="TOPRIM_DnaG_primases"/>
    <property type="match status" value="1"/>
</dbReference>
<evidence type="ECO:0000313" key="17">
    <source>
        <dbReference type="Proteomes" id="UP000343335"/>
    </source>
</evidence>
<evidence type="ECO:0000256" key="8">
    <source>
        <dbReference type="ARBA" id="ARBA00022833"/>
    </source>
</evidence>
<evidence type="ECO:0000256" key="1">
    <source>
        <dbReference type="ARBA" id="ARBA00022478"/>
    </source>
</evidence>
<dbReference type="EC" id="2.7.7.101" evidence="12"/>
<dbReference type="Pfam" id="PF01807">
    <property type="entry name" value="Zn_ribbon_DnaG"/>
    <property type="match status" value="1"/>
</dbReference>
<dbReference type="GO" id="GO:0003677">
    <property type="term" value="F:DNA binding"/>
    <property type="evidence" value="ECO:0007669"/>
    <property type="project" value="UniProtKB-KW"/>
</dbReference>
<dbReference type="SMART" id="SM00400">
    <property type="entry name" value="ZnF_CHCC"/>
    <property type="match status" value="1"/>
</dbReference>
<dbReference type="HAMAP" id="MF_00974">
    <property type="entry name" value="DNA_primase_DnaG"/>
    <property type="match status" value="1"/>
</dbReference>
<dbReference type="EMBL" id="CABPSA010000001">
    <property type="protein sequence ID" value="VVD81279.1"/>
    <property type="molecule type" value="Genomic_DNA"/>
</dbReference>
<dbReference type="GO" id="GO:0005737">
    <property type="term" value="C:cytoplasm"/>
    <property type="evidence" value="ECO:0007669"/>
    <property type="project" value="TreeGrafter"/>
</dbReference>
<keyword evidence="1 12" id="KW-0240">DNA-directed RNA polymerase</keyword>
<dbReference type="Pfam" id="PF08275">
    <property type="entry name" value="DNAG_N"/>
    <property type="match status" value="1"/>
</dbReference>
<keyword evidence="9" id="KW-0460">Magnesium</keyword>